<keyword evidence="6" id="KW-0408">Iron</keyword>
<evidence type="ECO:0000313" key="8">
    <source>
        <dbReference type="EMBL" id="GGD40277.1"/>
    </source>
</evidence>
<dbReference type="Pfam" id="PF13640">
    <property type="entry name" value="2OG-FeII_Oxy_3"/>
    <property type="match status" value="1"/>
</dbReference>
<keyword evidence="2" id="KW-0479">Metal-binding</keyword>
<comment type="cofactor">
    <cofactor evidence="1">
        <name>L-ascorbate</name>
        <dbReference type="ChEBI" id="CHEBI:38290"/>
    </cofactor>
</comment>
<protein>
    <recommendedName>
        <fullName evidence="7">Fe2OG dioxygenase domain-containing protein</fullName>
    </recommendedName>
</protein>
<keyword evidence="5" id="KW-0560">Oxidoreductase</keyword>
<dbReference type="EMBL" id="BMFH01000001">
    <property type="protein sequence ID" value="GGD40277.1"/>
    <property type="molecule type" value="Genomic_DNA"/>
</dbReference>
<dbReference type="PANTHER" id="PTHR12907">
    <property type="entry name" value="EGL NINE HOMOLOG-RELATED"/>
    <property type="match status" value="1"/>
</dbReference>
<dbReference type="InterPro" id="IPR005123">
    <property type="entry name" value="Oxoglu/Fe-dep_dioxygenase_dom"/>
</dbReference>
<dbReference type="InterPro" id="IPR006620">
    <property type="entry name" value="Pro_4_hyd_alph"/>
</dbReference>
<accession>A0ABQ1QRU3</accession>
<dbReference type="PANTHER" id="PTHR12907:SF26">
    <property type="entry name" value="HIF PROLYL HYDROXYLASE, ISOFORM C"/>
    <property type="match status" value="1"/>
</dbReference>
<evidence type="ECO:0000256" key="6">
    <source>
        <dbReference type="ARBA" id="ARBA00023004"/>
    </source>
</evidence>
<evidence type="ECO:0000259" key="7">
    <source>
        <dbReference type="PROSITE" id="PS51471"/>
    </source>
</evidence>
<comment type="caution">
    <text evidence="8">The sequence shown here is derived from an EMBL/GenBank/DDBJ whole genome shotgun (WGS) entry which is preliminary data.</text>
</comment>
<dbReference type="InterPro" id="IPR051559">
    <property type="entry name" value="HIF_prolyl_hydroxylases"/>
</dbReference>
<dbReference type="InterPro" id="IPR044862">
    <property type="entry name" value="Pro_4_hyd_alph_FE2OG_OXY"/>
</dbReference>
<proteinExistence type="predicted"/>
<dbReference type="Gene3D" id="2.60.120.620">
    <property type="entry name" value="q2cbj1_9rhob like domain"/>
    <property type="match status" value="1"/>
</dbReference>
<evidence type="ECO:0000256" key="1">
    <source>
        <dbReference type="ARBA" id="ARBA00001961"/>
    </source>
</evidence>
<evidence type="ECO:0000256" key="2">
    <source>
        <dbReference type="ARBA" id="ARBA00022723"/>
    </source>
</evidence>
<keyword evidence="9" id="KW-1185">Reference proteome</keyword>
<dbReference type="RefSeq" id="WP_229732454.1">
    <property type="nucleotide sequence ID" value="NZ_BMFH01000001.1"/>
</dbReference>
<dbReference type="Proteomes" id="UP000625780">
    <property type="component" value="Unassembled WGS sequence"/>
</dbReference>
<keyword evidence="3" id="KW-0847">Vitamin C</keyword>
<dbReference type="PROSITE" id="PS51471">
    <property type="entry name" value="FE2OG_OXY"/>
    <property type="match status" value="1"/>
</dbReference>
<evidence type="ECO:0000313" key="9">
    <source>
        <dbReference type="Proteomes" id="UP000625780"/>
    </source>
</evidence>
<reference evidence="9" key="1">
    <citation type="journal article" date="2019" name="Int. J. Syst. Evol. Microbiol.">
        <title>The Global Catalogue of Microorganisms (GCM) 10K type strain sequencing project: providing services to taxonomists for standard genome sequencing and annotation.</title>
        <authorList>
            <consortium name="The Broad Institute Genomics Platform"/>
            <consortium name="The Broad Institute Genome Sequencing Center for Infectious Disease"/>
            <person name="Wu L."/>
            <person name="Ma J."/>
        </authorList>
    </citation>
    <scope>NUCLEOTIDE SEQUENCE [LARGE SCALE GENOMIC DNA]</scope>
    <source>
        <strain evidence="9">CGMCC 1.12606</strain>
    </source>
</reference>
<organism evidence="8 9">
    <name type="scientific">Muriicola marianensis</name>
    <dbReference type="NCBI Taxonomy" id="1324801"/>
    <lineage>
        <taxon>Bacteria</taxon>
        <taxon>Pseudomonadati</taxon>
        <taxon>Bacteroidota</taxon>
        <taxon>Flavobacteriia</taxon>
        <taxon>Flavobacteriales</taxon>
        <taxon>Flavobacteriaceae</taxon>
        <taxon>Muriicola</taxon>
    </lineage>
</organism>
<evidence type="ECO:0000256" key="4">
    <source>
        <dbReference type="ARBA" id="ARBA00022964"/>
    </source>
</evidence>
<evidence type="ECO:0000256" key="3">
    <source>
        <dbReference type="ARBA" id="ARBA00022896"/>
    </source>
</evidence>
<evidence type="ECO:0000256" key="5">
    <source>
        <dbReference type="ARBA" id="ARBA00023002"/>
    </source>
</evidence>
<gene>
    <name evidence="8" type="ORF">GCM10011361_04250</name>
</gene>
<name>A0ABQ1QRU3_9FLAO</name>
<dbReference type="SMART" id="SM00702">
    <property type="entry name" value="P4Hc"/>
    <property type="match status" value="1"/>
</dbReference>
<keyword evidence="4" id="KW-0223">Dioxygenase</keyword>
<sequence length="208" mass="24212">MMYHELETWLTWMDELSEKDYIVIDGFLKPDLLAEIRAAFSTQLSSFTKAGIGAAHDFQIRHEVRGDYTYWLDRKRDTELAEFWSLIDETMYIFNRYCYLSLSGSEFHFATYPPGARYEKHVDQFDSRTNRMITLVIYLNEGWKKGDGGELEVFLKNGDTVIVEPPDARCVMFKSAEVPHRVLESHKNRKSLTGWLLHQPVGLGQLFG</sequence>
<feature type="domain" description="Fe2OG dioxygenase" evidence="7">
    <location>
        <begin position="98"/>
        <end position="198"/>
    </location>
</feature>